<sequence>MSTSTSTIDPSTSFNLSYTAATTRRTAYDTLTWQGPVLTFTASAFLYTIFLSSSTAKAARIVACCLNIATSALGYALFLRANQAQSIDNDYIAELEKLMGFPEIKIRHGGLHGPDWAKRREAPLALLWWKVPAFSSIKVWSSGFLAVLILNFVLLIISCARASMLV</sequence>
<comment type="caution">
    <text evidence="2">The sequence shown here is derived from an EMBL/GenBank/DDBJ whole genome shotgun (WGS) entry which is preliminary data.</text>
</comment>
<dbReference type="AlphaFoldDB" id="A0A1Y2FVL4"/>
<reference evidence="2 3" key="1">
    <citation type="submission" date="2016-07" db="EMBL/GenBank/DDBJ databases">
        <title>Pervasive Adenine N6-methylation of Active Genes in Fungi.</title>
        <authorList>
            <consortium name="DOE Joint Genome Institute"/>
            <person name="Mondo S.J."/>
            <person name="Dannebaum R.O."/>
            <person name="Kuo R.C."/>
            <person name="Labutti K."/>
            <person name="Haridas S."/>
            <person name="Kuo A."/>
            <person name="Salamov A."/>
            <person name="Ahrendt S.R."/>
            <person name="Lipzen A."/>
            <person name="Sullivan W."/>
            <person name="Andreopoulos W.B."/>
            <person name="Clum A."/>
            <person name="Lindquist E."/>
            <person name="Daum C."/>
            <person name="Ramamoorthy G.K."/>
            <person name="Gryganskyi A."/>
            <person name="Culley D."/>
            <person name="Magnuson J.K."/>
            <person name="James T.Y."/>
            <person name="O'Malley M.A."/>
            <person name="Stajich J.E."/>
            <person name="Spatafora J.W."/>
            <person name="Visel A."/>
            <person name="Grigoriev I.V."/>
        </authorList>
    </citation>
    <scope>NUCLEOTIDE SEQUENCE [LARGE SCALE GENOMIC DNA]</scope>
    <source>
        <strain evidence="2 3">62-1032</strain>
    </source>
</reference>
<keyword evidence="1" id="KW-0812">Transmembrane</keyword>
<keyword evidence="1" id="KW-0472">Membrane</keyword>
<feature type="transmembrane region" description="Helical" evidence="1">
    <location>
        <begin position="58"/>
        <end position="78"/>
    </location>
</feature>
<gene>
    <name evidence="2" type="ORF">BCR35DRAFT_330259</name>
</gene>
<organism evidence="2 3">
    <name type="scientific">Leucosporidium creatinivorum</name>
    <dbReference type="NCBI Taxonomy" id="106004"/>
    <lineage>
        <taxon>Eukaryota</taxon>
        <taxon>Fungi</taxon>
        <taxon>Dikarya</taxon>
        <taxon>Basidiomycota</taxon>
        <taxon>Pucciniomycotina</taxon>
        <taxon>Microbotryomycetes</taxon>
        <taxon>Leucosporidiales</taxon>
        <taxon>Leucosporidium</taxon>
    </lineage>
</organism>
<evidence type="ECO:0000256" key="1">
    <source>
        <dbReference type="SAM" id="Phobius"/>
    </source>
</evidence>
<protein>
    <submittedName>
        <fullName evidence="2">Uncharacterized protein</fullName>
    </submittedName>
</protein>
<keyword evidence="1" id="KW-1133">Transmembrane helix</keyword>
<feature type="transmembrane region" description="Helical" evidence="1">
    <location>
        <begin position="33"/>
        <end position="51"/>
    </location>
</feature>
<proteinExistence type="predicted"/>
<feature type="transmembrane region" description="Helical" evidence="1">
    <location>
        <begin position="139"/>
        <end position="160"/>
    </location>
</feature>
<name>A0A1Y2FVL4_9BASI</name>
<dbReference type="Proteomes" id="UP000193467">
    <property type="component" value="Unassembled WGS sequence"/>
</dbReference>
<dbReference type="InParanoid" id="A0A1Y2FVL4"/>
<accession>A0A1Y2FVL4</accession>
<evidence type="ECO:0000313" key="3">
    <source>
        <dbReference type="Proteomes" id="UP000193467"/>
    </source>
</evidence>
<dbReference type="EMBL" id="MCGR01000012">
    <property type="protein sequence ID" value="ORY88041.1"/>
    <property type="molecule type" value="Genomic_DNA"/>
</dbReference>
<evidence type="ECO:0000313" key="2">
    <source>
        <dbReference type="EMBL" id="ORY88041.1"/>
    </source>
</evidence>
<keyword evidence="3" id="KW-1185">Reference proteome</keyword>